<dbReference type="InterPro" id="IPR001173">
    <property type="entry name" value="Glyco_trans_2-like"/>
</dbReference>
<comment type="caution">
    <text evidence="2">The sequence shown here is derived from an EMBL/GenBank/DDBJ whole genome shotgun (WGS) entry which is preliminary data.</text>
</comment>
<dbReference type="InterPro" id="IPR029044">
    <property type="entry name" value="Nucleotide-diphossugar_trans"/>
</dbReference>
<dbReference type="PANTHER" id="PTHR48090:SF7">
    <property type="entry name" value="RFBJ PROTEIN"/>
    <property type="match status" value="1"/>
</dbReference>
<dbReference type="SUPFAM" id="SSF53448">
    <property type="entry name" value="Nucleotide-diphospho-sugar transferases"/>
    <property type="match status" value="1"/>
</dbReference>
<dbReference type="EMBL" id="JAFREP010000030">
    <property type="protein sequence ID" value="MBO1322001.1"/>
    <property type="molecule type" value="Genomic_DNA"/>
</dbReference>
<feature type="domain" description="Glycosyltransferase 2-like" evidence="1">
    <location>
        <begin position="11"/>
        <end position="139"/>
    </location>
</feature>
<keyword evidence="3" id="KW-1185">Reference proteome</keyword>
<dbReference type="InterPro" id="IPR050256">
    <property type="entry name" value="Glycosyltransferase_2"/>
</dbReference>
<dbReference type="Proteomes" id="UP000664417">
    <property type="component" value="Unassembled WGS sequence"/>
</dbReference>
<name>A0A8J7QJH7_9BACT</name>
<dbReference type="PANTHER" id="PTHR48090">
    <property type="entry name" value="UNDECAPRENYL-PHOSPHATE 4-DEOXY-4-FORMAMIDO-L-ARABINOSE TRANSFERASE-RELATED"/>
    <property type="match status" value="1"/>
</dbReference>
<dbReference type="AlphaFoldDB" id="A0A8J7QJH7"/>
<accession>A0A8J7QJH7</accession>
<proteinExistence type="predicted"/>
<gene>
    <name evidence="2" type="ORF">J3U88_26205</name>
</gene>
<evidence type="ECO:0000313" key="3">
    <source>
        <dbReference type="Proteomes" id="UP000664417"/>
    </source>
</evidence>
<dbReference type="Pfam" id="PF00535">
    <property type="entry name" value="Glycos_transf_2"/>
    <property type="match status" value="1"/>
</dbReference>
<evidence type="ECO:0000313" key="2">
    <source>
        <dbReference type="EMBL" id="MBO1322001.1"/>
    </source>
</evidence>
<reference evidence="2" key="1">
    <citation type="submission" date="2021-03" db="EMBL/GenBank/DDBJ databases">
        <authorList>
            <person name="Wang G."/>
        </authorList>
    </citation>
    <scope>NUCLEOTIDE SEQUENCE</scope>
    <source>
        <strain evidence="2">KCTC 12899</strain>
    </source>
</reference>
<dbReference type="CDD" id="cd04179">
    <property type="entry name" value="DPM_DPG-synthase_like"/>
    <property type="match status" value="1"/>
</dbReference>
<dbReference type="Gene3D" id="3.90.550.10">
    <property type="entry name" value="Spore Coat Polysaccharide Biosynthesis Protein SpsA, Chain A"/>
    <property type="match status" value="1"/>
</dbReference>
<sequence>MTTQPSPTIDVLIPARNEEAALPLVLQEISRDLVRTIVVVDNGSTDRTAEAARAAGARVVDCPVAGYGRACLAGLAAMAEDPPDVVVFLDGDRSDHPDHMSDLVAPILADEADMVLGSRTRGVAEKGSLTITQRFGNWLATRLMRLFWRADYSDLGPFRAIGWHALQRLQMADTNFGWTIEMQIKALGHGLRTSEIPVRYRARIGQSKISGTLSGCVRAGTKILYTIFKYRFLEPVKAVPART</sequence>
<protein>
    <submittedName>
        <fullName evidence="2">Glycosyltransferase family 2 protein</fullName>
    </submittedName>
</protein>
<organism evidence="2 3">
    <name type="scientific">Acanthopleuribacter pedis</name>
    <dbReference type="NCBI Taxonomy" id="442870"/>
    <lineage>
        <taxon>Bacteria</taxon>
        <taxon>Pseudomonadati</taxon>
        <taxon>Acidobacteriota</taxon>
        <taxon>Holophagae</taxon>
        <taxon>Acanthopleuribacterales</taxon>
        <taxon>Acanthopleuribacteraceae</taxon>
        <taxon>Acanthopleuribacter</taxon>
    </lineage>
</organism>
<dbReference type="RefSeq" id="WP_207861974.1">
    <property type="nucleotide sequence ID" value="NZ_JAFREP010000030.1"/>
</dbReference>
<evidence type="ECO:0000259" key="1">
    <source>
        <dbReference type="Pfam" id="PF00535"/>
    </source>
</evidence>